<dbReference type="Proteomes" id="UP000437068">
    <property type="component" value="Unassembled WGS sequence"/>
</dbReference>
<sequence length="121" mass="13771">MLLKMGQTLEHHCLKRVEGGMIKKAPACAKEDLRILMDGLYYDAGSPKDYQDAALLALMWYAFGRASDLGFMVKGNLSVSADDAMFVRLIHVKTAEEKGKSLFPDKDNFIMCPFKLLRWHW</sequence>
<dbReference type="OrthoDB" id="114451at2759"/>
<evidence type="ECO:0000313" key="7">
    <source>
        <dbReference type="EMBL" id="KAE9212097.1"/>
    </source>
</evidence>
<evidence type="ECO:0000313" key="16">
    <source>
        <dbReference type="Proteomes" id="UP000441208"/>
    </source>
</evidence>
<dbReference type="EMBL" id="QXFX01000775">
    <property type="protein sequence ID" value="KAE9104666.1"/>
    <property type="molecule type" value="Genomic_DNA"/>
</dbReference>
<evidence type="ECO:0000313" key="2">
    <source>
        <dbReference type="EMBL" id="KAE9004084.1"/>
    </source>
</evidence>
<evidence type="ECO:0000313" key="14">
    <source>
        <dbReference type="Proteomes" id="UP000440367"/>
    </source>
</evidence>
<evidence type="ECO:0000313" key="1">
    <source>
        <dbReference type="EMBL" id="KAE8935472.1"/>
    </source>
</evidence>
<dbReference type="AlphaFoldDB" id="A0A6A3RXA2"/>
<proteinExistence type="predicted"/>
<evidence type="ECO:0000313" key="11">
    <source>
        <dbReference type="Proteomes" id="UP000429523"/>
    </source>
</evidence>
<dbReference type="Proteomes" id="UP000429523">
    <property type="component" value="Unassembled WGS sequence"/>
</dbReference>
<evidence type="ECO:0000313" key="8">
    <source>
        <dbReference type="EMBL" id="KAE9223869.1"/>
    </source>
</evidence>
<dbReference type="Proteomes" id="UP000488956">
    <property type="component" value="Unassembled WGS sequence"/>
</dbReference>
<evidence type="ECO:0000313" key="4">
    <source>
        <dbReference type="EMBL" id="KAE9104904.1"/>
    </source>
</evidence>
<organism evidence="4 16">
    <name type="scientific">Phytophthora fragariae</name>
    <dbReference type="NCBI Taxonomy" id="53985"/>
    <lineage>
        <taxon>Eukaryota</taxon>
        <taxon>Sar</taxon>
        <taxon>Stramenopiles</taxon>
        <taxon>Oomycota</taxon>
        <taxon>Peronosporomycetes</taxon>
        <taxon>Peronosporales</taxon>
        <taxon>Peronosporaceae</taxon>
        <taxon>Phytophthora</taxon>
    </lineage>
</organism>
<dbReference type="GO" id="GO:0006310">
    <property type="term" value="P:DNA recombination"/>
    <property type="evidence" value="ECO:0007669"/>
    <property type="project" value="InterPro"/>
</dbReference>
<evidence type="ECO:0000313" key="13">
    <source>
        <dbReference type="Proteomes" id="UP000437068"/>
    </source>
</evidence>
<dbReference type="EMBL" id="QXFY01000693">
    <property type="protein sequence ID" value="KAE9337760.1"/>
    <property type="molecule type" value="Genomic_DNA"/>
</dbReference>
<name>A0A6A3RXA2_9STRA</name>
<evidence type="ECO:0000313" key="18">
    <source>
        <dbReference type="Proteomes" id="UP000476176"/>
    </source>
</evidence>
<dbReference type="Proteomes" id="UP000440732">
    <property type="component" value="Unassembled WGS sequence"/>
</dbReference>
<dbReference type="GO" id="GO:0015074">
    <property type="term" value="P:DNA integration"/>
    <property type="evidence" value="ECO:0007669"/>
    <property type="project" value="InterPro"/>
</dbReference>
<dbReference type="InterPro" id="IPR013762">
    <property type="entry name" value="Integrase-like_cat_sf"/>
</dbReference>
<evidence type="ECO:0000313" key="12">
    <source>
        <dbReference type="Proteomes" id="UP000433483"/>
    </source>
</evidence>
<dbReference type="Proteomes" id="UP000460718">
    <property type="component" value="Unassembled WGS sequence"/>
</dbReference>
<dbReference type="EMBL" id="QXGF01000801">
    <property type="protein sequence ID" value="KAE8935472.1"/>
    <property type="molecule type" value="Genomic_DNA"/>
</dbReference>
<evidence type="ECO:0000313" key="10">
    <source>
        <dbReference type="EMBL" id="KAE9337760.1"/>
    </source>
</evidence>
<keyword evidence="12" id="KW-1185">Reference proteome</keyword>
<dbReference type="Proteomes" id="UP000433483">
    <property type="component" value="Unassembled WGS sequence"/>
</dbReference>
<dbReference type="EMBL" id="QXGB01000721">
    <property type="protein sequence ID" value="KAE9206009.1"/>
    <property type="molecule type" value="Genomic_DNA"/>
</dbReference>
<dbReference type="EMBL" id="QXFZ01000784">
    <property type="protein sequence ID" value="KAE9104904.1"/>
    <property type="molecule type" value="Genomic_DNA"/>
</dbReference>
<evidence type="ECO:0000313" key="17">
    <source>
        <dbReference type="Proteomes" id="UP000460718"/>
    </source>
</evidence>
<accession>A0A6A3RXA2</accession>
<dbReference type="EMBL" id="QXGD01000808">
    <property type="protein sequence ID" value="KAE9223869.1"/>
    <property type="molecule type" value="Genomic_DNA"/>
</dbReference>
<evidence type="ECO:0000313" key="5">
    <source>
        <dbReference type="EMBL" id="KAE9142039.1"/>
    </source>
</evidence>
<dbReference type="Proteomes" id="UP000440367">
    <property type="component" value="Unassembled WGS sequence"/>
</dbReference>
<evidence type="ECO:0000313" key="15">
    <source>
        <dbReference type="Proteomes" id="UP000440732"/>
    </source>
</evidence>
<dbReference type="EMBL" id="QXGA01000736">
    <property type="protein sequence ID" value="KAE9142039.1"/>
    <property type="molecule type" value="Genomic_DNA"/>
</dbReference>
<dbReference type="EMBL" id="QXFW01000740">
    <property type="protein sequence ID" value="KAE9004084.1"/>
    <property type="molecule type" value="Genomic_DNA"/>
</dbReference>
<comment type="caution">
    <text evidence="4">The sequence shown here is derived from an EMBL/GenBank/DDBJ whole genome shotgun (WGS) entry which is preliminary data.</text>
</comment>
<protein>
    <submittedName>
        <fullName evidence="4">Uncharacterized protein</fullName>
    </submittedName>
</protein>
<dbReference type="Proteomes" id="UP000441208">
    <property type="component" value="Unassembled WGS sequence"/>
</dbReference>
<dbReference type="GO" id="GO:0003677">
    <property type="term" value="F:DNA binding"/>
    <property type="evidence" value="ECO:0007669"/>
    <property type="project" value="InterPro"/>
</dbReference>
<evidence type="ECO:0000313" key="3">
    <source>
        <dbReference type="EMBL" id="KAE9104666.1"/>
    </source>
</evidence>
<evidence type="ECO:0000313" key="9">
    <source>
        <dbReference type="EMBL" id="KAE9304631.1"/>
    </source>
</evidence>
<dbReference type="Proteomes" id="UP000476176">
    <property type="component" value="Unassembled WGS sequence"/>
</dbReference>
<reference evidence="11 12" key="1">
    <citation type="submission" date="2018-08" db="EMBL/GenBank/DDBJ databases">
        <title>Genomic investigation of the strawberry pathogen Phytophthora fragariae indicates pathogenicity is determined by transcriptional variation in three key races.</title>
        <authorList>
            <person name="Adams T.M."/>
            <person name="Armitage A.D."/>
            <person name="Sobczyk M.K."/>
            <person name="Bates H.J."/>
            <person name="Dunwell J.M."/>
            <person name="Nellist C.F."/>
            <person name="Harrison R.J."/>
        </authorList>
    </citation>
    <scope>NUCLEOTIDE SEQUENCE [LARGE SCALE GENOMIC DNA]</scope>
    <source>
        <strain evidence="9 13">A4</strain>
        <strain evidence="8 14">BC-1</strain>
        <strain evidence="7 18">BC-23</strain>
        <strain evidence="6 12">NOV-27</strain>
        <strain evidence="5 15">NOV-5</strain>
        <strain evidence="4 16">NOV-71</strain>
        <strain evidence="10 19">NOV-77</strain>
        <strain evidence="1 11">NOV-9</strain>
        <strain evidence="3 20">ONT-3</strain>
        <strain evidence="2 17">SCRP245</strain>
    </source>
</reference>
<gene>
    <name evidence="9" type="ORF">PF001_g12972</name>
    <name evidence="8" type="ORF">PF002_g14851</name>
    <name evidence="7" type="ORF">PF004_g15727</name>
    <name evidence="6" type="ORF">PF005_g13176</name>
    <name evidence="5" type="ORF">PF006_g12816</name>
    <name evidence="4" type="ORF">PF007_g13885</name>
    <name evidence="10" type="ORF">PF008_g12382</name>
    <name evidence="1" type="ORF">PF009_g14583</name>
    <name evidence="3" type="ORF">PF010_g13298</name>
    <name evidence="2" type="ORF">PF011_g12614</name>
</gene>
<evidence type="ECO:0000313" key="6">
    <source>
        <dbReference type="EMBL" id="KAE9206009.1"/>
    </source>
</evidence>
<dbReference type="EMBL" id="QXGE01000743">
    <property type="protein sequence ID" value="KAE9304631.1"/>
    <property type="molecule type" value="Genomic_DNA"/>
</dbReference>
<dbReference type="EMBL" id="QXGC01001071">
    <property type="protein sequence ID" value="KAE9212097.1"/>
    <property type="molecule type" value="Genomic_DNA"/>
</dbReference>
<dbReference type="Proteomes" id="UP000486351">
    <property type="component" value="Unassembled WGS sequence"/>
</dbReference>
<dbReference type="Gene3D" id="1.10.443.10">
    <property type="entry name" value="Intergrase catalytic core"/>
    <property type="match status" value="1"/>
</dbReference>
<evidence type="ECO:0000313" key="20">
    <source>
        <dbReference type="Proteomes" id="UP000488956"/>
    </source>
</evidence>
<evidence type="ECO:0000313" key="19">
    <source>
        <dbReference type="Proteomes" id="UP000486351"/>
    </source>
</evidence>